<accession>A0A1V6SJ93</accession>
<comment type="catalytic activity">
    <reaction evidence="1">
        <text>(E)-ferulate + H(+) = 2-methoxy-4-vinylphenol + CO2</text>
        <dbReference type="Rhea" id="RHEA:33807"/>
        <dbReference type="ChEBI" id="CHEBI:15378"/>
        <dbReference type="ChEBI" id="CHEBI:16526"/>
        <dbReference type="ChEBI" id="CHEBI:29749"/>
        <dbReference type="ChEBI" id="CHEBI:42438"/>
        <dbReference type="EC" id="4.1.1.102"/>
    </reaction>
</comment>
<dbReference type="Pfam" id="PF20696">
    <property type="entry name" value="UbiD_C"/>
    <property type="match status" value="1"/>
</dbReference>
<feature type="binding site" evidence="1">
    <location>
        <begin position="191"/>
        <end position="192"/>
    </location>
    <ligand>
        <name>prenylated FMN</name>
        <dbReference type="ChEBI" id="CHEBI:87746"/>
    </ligand>
</feature>
<dbReference type="PANTHER" id="PTHR30108">
    <property type="entry name" value="3-OCTAPRENYL-4-HYDROXYBENZOATE CARBOXY-LYASE-RELATED"/>
    <property type="match status" value="1"/>
</dbReference>
<feature type="domain" description="3-octaprenyl-4-hydroxybenzoate carboxy-lyase-like N-terminal" evidence="3">
    <location>
        <begin position="15"/>
        <end position="103"/>
    </location>
</feature>
<organism evidence="5 6">
    <name type="scientific">Penicillium steckii</name>
    <dbReference type="NCBI Taxonomy" id="303698"/>
    <lineage>
        <taxon>Eukaryota</taxon>
        <taxon>Fungi</taxon>
        <taxon>Dikarya</taxon>
        <taxon>Ascomycota</taxon>
        <taxon>Pezizomycotina</taxon>
        <taxon>Eurotiomycetes</taxon>
        <taxon>Eurotiomycetidae</taxon>
        <taxon>Eurotiales</taxon>
        <taxon>Aspergillaceae</taxon>
        <taxon>Penicillium</taxon>
    </lineage>
</organism>
<comment type="caution">
    <text evidence="1">Lacks conserved residue(s) required for the propagation of feature annotation.</text>
</comment>
<feature type="binding site" evidence="1">
    <location>
        <position position="169"/>
    </location>
    <ligand>
        <name>Mn(2+)</name>
        <dbReference type="ChEBI" id="CHEBI:29035"/>
    </ligand>
</feature>
<dbReference type="EMBL" id="MLKD01000038">
    <property type="protein sequence ID" value="OQE14111.1"/>
    <property type="molecule type" value="Genomic_DNA"/>
</dbReference>
<dbReference type="Pfam" id="PF01977">
    <property type="entry name" value="UbiD"/>
    <property type="match status" value="1"/>
</dbReference>
<proteinExistence type="inferred from homology"/>
<comment type="subcellular location">
    <subcellularLocation>
        <location evidence="1">Cytoplasm</location>
    </subcellularLocation>
</comment>
<comment type="catalytic activity">
    <reaction evidence="1">
        <text>(E)-cinnamate + H(+) = styrene + CO2</text>
        <dbReference type="Rhea" id="RHEA:46920"/>
        <dbReference type="ChEBI" id="CHEBI:15378"/>
        <dbReference type="ChEBI" id="CHEBI:15669"/>
        <dbReference type="ChEBI" id="CHEBI:16526"/>
        <dbReference type="ChEBI" id="CHEBI:27452"/>
        <dbReference type="EC" id="4.1.1.102"/>
    </reaction>
</comment>
<keyword evidence="1" id="KW-0464">Manganese</keyword>
<dbReference type="AlphaFoldDB" id="A0A1V6SJ93"/>
<dbReference type="InterPro" id="IPR049381">
    <property type="entry name" value="UbiD-like_C"/>
</dbReference>
<keyword evidence="1" id="KW-0963">Cytoplasm</keyword>
<feature type="active site" description="Proton donor" evidence="1">
    <location>
        <position position="282"/>
    </location>
</feature>
<evidence type="ECO:0000313" key="5">
    <source>
        <dbReference type="EMBL" id="OQE14111.1"/>
    </source>
</evidence>
<dbReference type="PANTHER" id="PTHR30108:SF17">
    <property type="entry name" value="FERULIC ACID DECARBOXYLASE 1"/>
    <property type="match status" value="1"/>
</dbReference>
<dbReference type="EC" id="4.1.1.102" evidence="1"/>
<comment type="cofactor">
    <cofactor evidence="1">
        <name>prenylated FMN</name>
        <dbReference type="ChEBI" id="CHEBI:87746"/>
    </cofactor>
    <text evidence="1">Binds 1 prenylated FMN per subunit.</text>
</comment>
<keyword evidence="6" id="KW-1185">Reference proteome</keyword>
<comment type="cofactor">
    <cofactor evidence="1">
        <name>Mn(2+)</name>
        <dbReference type="ChEBI" id="CHEBI:29035"/>
    </cofactor>
</comment>
<feature type="domain" description="3-octaprenyl-4-hydroxybenzoate carboxy-lyase-like Rift-related" evidence="2">
    <location>
        <begin position="119"/>
        <end position="318"/>
    </location>
</feature>
<sequence>MYTMVSPSLDFRAFLDALRADNDLVEVNEEVDPDDEVGAVCRKATETREKAVLFNNVRGAHGGLIRVLGAPGGLRKEGPNEYGRIALHFGLPTTTSARGIIEKILSVDLKNPLLPTIMETGPCKQNILRGDQIDLTKIPVPLLHGEDGGRYIQTYGMHILQTPDKSWTNWSIARAMVLDKNKLTGLVAPTQHIGMIHGQWKERGENTPWALAFGGPPTAIAVSGMPIPEYVDESGYVGALAGSPVPVVKCESNDLYVPATAELVLEGYISQDEFADEGPMGEMYGMLFPGKKGRCPVFHVTTITHRDNSILPVAVAGRAPEETHTIYGFLASAAITQVCQAANLPIKTAWVPYQPHAMWAGLQVDTHALREQGWTREAFCNAVGDVVWKSHAAVAVSRLILVGGDIDVFNFDDLLWAYSTRCRPGQDDYVSEDVFGFYLMPFMSHGPGDAFKGGKVVSDCLFTAEYESDEFRFTEAGFRGGYSKEVRDLVNANWQTKYGFS</sequence>
<evidence type="ECO:0000256" key="1">
    <source>
        <dbReference type="HAMAP-Rule" id="MF_03196"/>
    </source>
</evidence>
<dbReference type="STRING" id="303698.A0A1V6SJ93"/>
<gene>
    <name evidence="1" type="primary">FDC1</name>
    <name evidence="5" type="ORF">PENSTE_c038G07000</name>
</gene>
<evidence type="ECO:0000259" key="4">
    <source>
        <dbReference type="Pfam" id="PF20696"/>
    </source>
</evidence>
<comment type="subunit">
    <text evidence="1">Homodimer. May form higher order oligomers.</text>
</comment>
<dbReference type="GO" id="GO:0033494">
    <property type="term" value="P:ferulate metabolic process"/>
    <property type="evidence" value="ECO:0007669"/>
    <property type="project" value="UniProtKB-UniRule"/>
</dbReference>
<dbReference type="GO" id="GO:0046281">
    <property type="term" value="P:cinnamic acid catabolic process"/>
    <property type="evidence" value="ECO:0007669"/>
    <property type="project" value="UniProtKB-UniRule"/>
</dbReference>
<dbReference type="NCBIfam" id="TIGR00148">
    <property type="entry name" value="UbiD family decarboxylase"/>
    <property type="match status" value="1"/>
</dbReference>
<dbReference type="GO" id="GO:0046872">
    <property type="term" value="F:metal ion binding"/>
    <property type="evidence" value="ECO:0007669"/>
    <property type="project" value="UniProtKB-KW"/>
</dbReference>
<feature type="binding site" evidence="1">
    <location>
        <position position="233"/>
    </location>
    <ligand>
        <name>prenylated FMN</name>
        <dbReference type="ChEBI" id="CHEBI:87746"/>
    </ligand>
</feature>
<dbReference type="OrthoDB" id="4878259at2759"/>
<reference evidence="6" key="1">
    <citation type="journal article" date="2017" name="Nat. Microbiol.">
        <title>Global analysis of biosynthetic gene clusters reveals vast potential of secondary metabolite production in Penicillium species.</title>
        <authorList>
            <person name="Nielsen J.C."/>
            <person name="Grijseels S."/>
            <person name="Prigent S."/>
            <person name="Ji B."/>
            <person name="Dainat J."/>
            <person name="Nielsen K.F."/>
            <person name="Frisvad J.C."/>
            <person name="Workman M."/>
            <person name="Nielsen J."/>
        </authorList>
    </citation>
    <scope>NUCLEOTIDE SEQUENCE [LARGE SCALE GENOMIC DNA]</scope>
    <source>
        <strain evidence="6">IBT 24891</strain>
    </source>
</reference>
<keyword evidence="1" id="KW-0479">Metal-binding</keyword>
<evidence type="ECO:0000259" key="3">
    <source>
        <dbReference type="Pfam" id="PF20695"/>
    </source>
</evidence>
<dbReference type="GO" id="GO:0005737">
    <property type="term" value="C:cytoplasm"/>
    <property type="evidence" value="ECO:0007669"/>
    <property type="project" value="UniProtKB-SubCell"/>
</dbReference>
<name>A0A1V6SJ93_9EURO</name>
<dbReference type="SUPFAM" id="SSF143968">
    <property type="entry name" value="UbiD C-terminal domain-like"/>
    <property type="match status" value="1"/>
</dbReference>
<comment type="similarity">
    <text evidence="1">Belongs to the UbiD family. UbiD-like/FDC subfamily.</text>
</comment>
<dbReference type="Pfam" id="PF20695">
    <property type="entry name" value="UbiD_N"/>
    <property type="match status" value="1"/>
</dbReference>
<dbReference type="HAMAP" id="MF_01983">
    <property type="entry name" value="UbiD_FDC"/>
    <property type="match status" value="1"/>
</dbReference>
<dbReference type="Gene3D" id="3.40.1670.10">
    <property type="entry name" value="UbiD C-terminal domain-like"/>
    <property type="match status" value="1"/>
</dbReference>
<dbReference type="Proteomes" id="UP000191285">
    <property type="component" value="Unassembled WGS sequence"/>
</dbReference>
<keyword evidence="1" id="KW-0456">Lyase</keyword>
<feature type="binding site" evidence="1">
    <location>
        <position position="192"/>
    </location>
    <ligand>
        <name>Mn(2+)</name>
        <dbReference type="ChEBI" id="CHEBI:29035"/>
    </ligand>
</feature>
<comment type="function">
    <text evidence="1">Catalyzes the reversible decarboxylation of aromatic carboxylic acids like ferulic acid, p-coumaric acid or cinnamic acid, producing the corresponding vinyl derivatives 4-vinylphenol, 4-vinylguaiacol, and styrene, respectively, which play the role of aroma metabolites.</text>
</comment>
<dbReference type="InterPro" id="IPR048304">
    <property type="entry name" value="UbiD_Rift_dom"/>
</dbReference>
<feature type="binding site" evidence="1">
    <location>
        <position position="233"/>
    </location>
    <ligand>
        <name>Mn(2+)</name>
        <dbReference type="ChEBI" id="CHEBI:29035"/>
    </ligand>
</feature>
<protein>
    <recommendedName>
        <fullName evidence="1">Ferulic acid decarboxylase 1</fullName>
        <ecNumber evidence="1">4.1.1.102</ecNumber>
    </recommendedName>
    <alternativeName>
        <fullName evidence="1">Phenacrylate decarboxylase</fullName>
    </alternativeName>
</protein>
<feature type="domain" description="3-octaprenyl-4-hydroxybenzoate carboxy-lyase-like C-terminal" evidence="4">
    <location>
        <begin position="324"/>
        <end position="460"/>
    </location>
</feature>
<dbReference type="GO" id="GO:0016831">
    <property type="term" value="F:carboxy-lyase activity"/>
    <property type="evidence" value="ECO:0007669"/>
    <property type="project" value="UniProtKB-UniRule"/>
</dbReference>
<feature type="binding site" evidence="1">
    <location>
        <begin position="169"/>
        <end position="174"/>
    </location>
    <ligand>
        <name>prenylated FMN</name>
        <dbReference type="ChEBI" id="CHEBI:87746"/>
    </ligand>
</feature>
<keyword evidence="1" id="KW-0210">Decarboxylase</keyword>
<comment type="catalytic activity">
    <reaction evidence="1">
        <text>(E)-4-coumarate + H(+) = 4-vinylphenol + CO2</text>
        <dbReference type="Rhea" id="RHEA:33227"/>
        <dbReference type="ChEBI" id="CHEBI:1883"/>
        <dbReference type="ChEBI" id="CHEBI:12876"/>
        <dbReference type="ChEBI" id="CHEBI:15378"/>
        <dbReference type="ChEBI" id="CHEBI:16526"/>
        <dbReference type="EC" id="4.1.1.102"/>
    </reaction>
</comment>
<evidence type="ECO:0000259" key="2">
    <source>
        <dbReference type="Pfam" id="PF01977"/>
    </source>
</evidence>
<dbReference type="SUPFAM" id="SSF50475">
    <property type="entry name" value="FMN-binding split barrel"/>
    <property type="match status" value="1"/>
</dbReference>
<evidence type="ECO:0000313" key="6">
    <source>
        <dbReference type="Proteomes" id="UP000191285"/>
    </source>
</evidence>
<comment type="caution">
    <text evidence="5">The sequence shown here is derived from an EMBL/GenBank/DDBJ whole genome shotgun (WGS) entry which is preliminary data.</text>
</comment>
<dbReference type="InterPro" id="IPR032903">
    <property type="entry name" value="FDC-like"/>
</dbReference>
<dbReference type="InterPro" id="IPR049383">
    <property type="entry name" value="UbiD-like_N"/>
</dbReference>
<dbReference type="InterPro" id="IPR002830">
    <property type="entry name" value="UbiD"/>
</dbReference>